<dbReference type="Proteomes" id="UP001354989">
    <property type="component" value="Chromosome"/>
</dbReference>
<sequence>MISITIFALLSVASVAIYRKEQIKKTKKAQLVPVRAKNNRRPF</sequence>
<accession>A0ABM7VEG6</accession>
<evidence type="ECO:0000313" key="1">
    <source>
        <dbReference type="EMBL" id="BDC99314.1"/>
    </source>
</evidence>
<protein>
    <submittedName>
        <fullName evidence="1">Uncharacterized protein</fullName>
    </submittedName>
</protein>
<dbReference type="EMBL" id="AP025292">
    <property type="protein sequence ID" value="BDC99314.1"/>
    <property type="molecule type" value="Genomic_DNA"/>
</dbReference>
<proteinExistence type="predicted"/>
<evidence type="ECO:0000313" key="2">
    <source>
        <dbReference type="Proteomes" id="UP001354989"/>
    </source>
</evidence>
<gene>
    <name evidence="1" type="ORF">PEPS_15950</name>
</gene>
<organism evidence="1 2">
    <name type="scientific">Persicobacter psychrovividus</name>
    <dbReference type="NCBI Taxonomy" id="387638"/>
    <lineage>
        <taxon>Bacteria</taxon>
        <taxon>Pseudomonadati</taxon>
        <taxon>Bacteroidota</taxon>
        <taxon>Cytophagia</taxon>
        <taxon>Cytophagales</taxon>
        <taxon>Persicobacteraceae</taxon>
        <taxon>Persicobacter</taxon>
    </lineage>
</organism>
<name>A0ABM7VEG6_9BACT</name>
<dbReference type="RefSeq" id="WP_338396722.1">
    <property type="nucleotide sequence ID" value="NZ_AP025292.1"/>
</dbReference>
<keyword evidence="2" id="KW-1185">Reference proteome</keyword>
<reference evidence="1 2" key="1">
    <citation type="submission" date="2021-12" db="EMBL/GenBank/DDBJ databases">
        <title>Genome sequencing of bacteria with rrn-lacking chromosome and rrn-plasmid.</title>
        <authorList>
            <person name="Anda M."/>
            <person name="Iwasaki W."/>
        </authorList>
    </citation>
    <scope>NUCLEOTIDE SEQUENCE [LARGE SCALE GENOMIC DNA]</scope>
    <source>
        <strain evidence="1 2">NBRC 101262</strain>
    </source>
</reference>